<dbReference type="AlphaFoldDB" id="A0A6L9E9H7"/>
<dbReference type="EMBL" id="WXYO01000002">
    <property type="protein sequence ID" value="NAS11261.1"/>
    <property type="molecule type" value="Genomic_DNA"/>
</dbReference>
<accession>A0A6L9E9H7</accession>
<comment type="caution">
    <text evidence="1">The sequence shown here is derived from an EMBL/GenBank/DDBJ whole genome shotgun (WGS) entry which is preliminary data.</text>
</comment>
<proteinExistence type="predicted"/>
<dbReference type="InterPro" id="IPR026341">
    <property type="entry name" value="T9SS_type_B"/>
</dbReference>
<dbReference type="InterPro" id="IPR013783">
    <property type="entry name" value="Ig-like_fold"/>
</dbReference>
<dbReference type="Pfam" id="PF13585">
    <property type="entry name" value="CHU_C"/>
    <property type="match status" value="1"/>
</dbReference>
<name>A0A6L9E9H7_9FLAO</name>
<dbReference type="NCBIfam" id="TIGR04131">
    <property type="entry name" value="Bac_Flav_CTERM"/>
    <property type="match status" value="1"/>
</dbReference>
<dbReference type="RefSeq" id="WP_161434300.1">
    <property type="nucleotide sequence ID" value="NZ_WXYO01000002.1"/>
</dbReference>
<gene>
    <name evidence="1" type="ORF">GTQ38_04565</name>
</gene>
<protein>
    <submittedName>
        <fullName evidence="1">T9SS type B sorting domain-containing protein</fullName>
    </submittedName>
</protein>
<reference evidence="1 2" key="1">
    <citation type="submission" date="2020-01" db="EMBL/GenBank/DDBJ databases">
        <title>Bacteria diversity of Porities sp.</title>
        <authorList>
            <person name="Wang G."/>
        </authorList>
    </citation>
    <scope>NUCLEOTIDE SEQUENCE [LARGE SCALE GENOMIC DNA]</scope>
    <source>
        <strain evidence="1 2">R33</strain>
    </source>
</reference>
<sequence length="483" mass="53611">MKKRLLLILCFLMGIYVSSQECPRLTFPADGSIGVPVDATITWPVVDGIIGYLISLGTTPGGTEILNQRSAGLTNSYTPEVGLPENTQIFVTISLFIADQPLKVCPVESFWTEDVTVPPLCTTLDSPADGETVVNASSDITWNYAPKATGYRISIGTSQDSFDIIENFDVGNVLIFNPTGDLPIDTDIYVKIIPYNENGEPTSCPLEMFTTGVEDTSCQAFFDPDVGELVFPRPMLKFPDRVSICINQSSTLIDTPDEADGFRWYRIHPDGSETLISDRAEVSLSNVGRYRYEAFNIVSQAAGDVECSETKQFLVVASERPVISEILIDRIDGRKQITIQTTGQGSYEYALNDPSGPYQLSPVFSNLPDGENKVFVRDINGCGRAERNVPKELSADDFPRFFTPNGDGINDYWQFVPSPDNVQTRPDYIHVFDRYGVFLAQIMPNTKGWDGTFNGQPLPSNNYWFVAMVSDNQKIQGYFVLKR</sequence>
<dbReference type="Gene3D" id="2.60.40.10">
    <property type="entry name" value="Immunoglobulins"/>
    <property type="match status" value="1"/>
</dbReference>
<organism evidence="1 2">
    <name type="scientific">Poritiphilus flavus</name>
    <dbReference type="NCBI Taxonomy" id="2697053"/>
    <lineage>
        <taxon>Bacteria</taxon>
        <taxon>Pseudomonadati</taxon>
        <taxon>Bacteroidota</taxon>
        <taxon>Flavobacteriia</taxon>
        <taxon>Flavobacteriales</taxon>
        <taxon>Flavobacteriaceae</taxon>
        <taxon>Poritiphilus</taxon>
    </lineage>
</organism>
<keyword evidence="2" id="KW-1185">Reference proteome</keyword>
<dbReference type="Proteomes" id="UP000475249">
    <property type="component" value="Unassembled WGS sequence"/>
</dbReference>
<evidence type="ECO:0000313" key="2">
    <source>
        <dbReference type="Proteomes" id="UP000475249"/>
    </source>
</evidence>
<evidence type="ECO:0000313" key="1">
    <source>
        <dbReference type="EMBL" id="NAS11261.1"/>
    </source>
</evidence>